<reference evidence="4" key="3">
    <citation type="submission" date="2023-05" db="EMBL/GenBank/DDBJ databases">
        <authorList>
            <person name="Smith C.H."/>
        </authorList>
    </citation>
    <scope>NUCLEOTIDE SEQUENCE</scope>
    <source>
        <strain evidence="4">CHS0354</strain>
        <tissue evidence="4">Mantle</tissue>
    </source>
</reference>
<feature type="compositionally biased region" description="Basic and acidic residues" evidence="2">
    <location>
        <begin position="227"/>
        <end position="251"/>
    </location>
</feature>
<organism evidence="4 5">
    <name type="scientific">Potamilus streckersoni</name>
    <dbReference type="NCBI Taxonomy" id="2493646"/>
    <lineage>
        <taxon>Eukaryota</taxon>
        <taxon>Metazoa</taxon>
        <taxon>Spiralia</taxon>
        <taxon>Lophotrochozoa</taxon>
        <taxon>Mollusca</taxon>
        <taxon>Bivalvia</taxon>
        <taxon>Autobranchia</taxon>
        <taxon>Heteroconchia</taxon>
        <taxon>Palaeoheterodonta</taxon>
        <taxon>Unionida</taxon>
        <taxon>Unionoidea</taxon>
        <taxon>Unionidae</taxon>
        <taxon>Ambleminae</taxon>
        <taxon>Lampsilini</taxon>
        <taxon>Potamilus</taxon>
    </lineage>
</organism>
<evidence type="ECO:0000256" key="2">
    <source>
        <dbReference type="SAM" id="MobiDB-lite"/>
    </source>
</evidence>
<dbReference type="GO" id="GO:0003723">
    <property type="term" value="F:RNA binding"/>
    <property type="evidence" value="ECO:0007669"/>
    <property type="project" value="UniProtKB-UniRule"/>
</dbReference>
<keyword evidence="5" id="KW-1185">Reference proteome</keyword>
<evidence type="ECO:0000256" key="1">
    <source>
        <dbReference type="PROSITE-ProRule" id="PRU00176"/>
    </source>
</evidence>
<dbReference type="InterPro" id="IPR052600">
    <property type="entry name" value="Nuc_rcpt_coact/corep"/>
</dbReference>
<feature type="compositionally biased region" description="Basic and acidic residues" evidence="2">
    <location>
        <begin position="274"/>
        <end position="290"/>
    </location>
</feature>
<feature type="compositionally biased region" description="Low complexity" evidence="2">
    <location>
        <begin position="663"/>
        <end position="702"/>
    </location>
</feature>
<dbReference type="EMBL" id="JAEAOA010001122">
    <property type="protein sequence ID" value="KAK3597578.1"/>
    <property type="molecule type" value="Genomic_DNA"/>
</dbReference>
<gene>
    <name evidence="4" type="ORF">CHS0354_018173</name>
</gene>
<evidence type="ECO:0000259" key="3">
    <source>
        <dbReference type="PROSITE" id="PS50102"/>
    </source>
</evidence>
<dbReference type="SMART" id="SM00360">
    <property type="entry name" value="RRM"/>
    <property type="match status" value="1"/>
</dbReference>
<reference evidence="4" key="2">
    <citation type="journal article" date="2021" name="Genome Biol. Evol.">
        <title>Developing a high-quality reference genome for a parasitic bivalve with doubly uniparental inheritance (Bivalvia: Unionida).</title>
        <authorList>
            <person name="Smith C.H."/>
        </authorList>
    </citation>
    <scope>NUCLEOTIDE SEQUENCE</scope>
    <source>
        <strain evidence="4">CHS0354</strain>
        <tissue evidence="4">Mantle</tissue>
    </source>
</reference>
<evidence type="ECO:0000313" key="4">
    <source>
        <dbReference type="EMBL" id="KAK3597578.1"/>
    </source>
</evidence>
<reference evidence="4" key="1">
    <citation type="journal article" date="2021" name="Genome Biol. Evol.">
        <title>A High-Quality Reference Genome for a Parasitic Bivalve with Doubly Uniparental Inheritance (Bivalvia: Unionida).</title>
        <authorList>
            <person name="Smith C.H."/>
        </authorList>
    </citation>
    <scope>NUCLEOTIDE SEQUENCE</scope>
    <source>
        <strain evidence="4">CHS0354</strain>
    </source>
</reference>
<dbReference type="InterPro" id="IPR036621">
    <property type="entry name" value="Anticodon-bd_dom_sf"/>
</dbReference>
<dbReference type="Pfam" id="PF03129">
    <property type="entry name" value="HGTP_anticodon"/>
    <property type="match status" value="1"/>
</dbReference>
<evidence type="ECO:0000313" key="5">
    <source>
        <dbReference type="Proteomes" id="UP001195483"/>
    </source>
</evidence>
<accession>A0AAE0SU22</accession>
<feature type="compositionally biased region" description="Basic residues" evidence="2">
    <location>
        <begin position="62"/>
        <end position="79"/>
    </location>
</feature>
<protein>
    <recommendedName>
        <fullName evidence="3">RRM domain-containing protein</fullName>
    </recommendedName>
</protein>
<dbReference type="PANTHER" id="PTHR23295">
    <property type="entry name" value="NUCLEAR RECEPTOR COACTIVATOR 5-RELATED"/>
    <property type="match status" value="1"/>
</dbReference>
<dbReference type="SUPFAM" id="SSF52954">
    <property type="entry name" value="Class II aaRS ABD-related"/>
    <property type="match status" value="1"/>
</dbReference>
<dbReference type="PANTHER" id="PTHR23295:SF6">
    <property type="entry name" value="NEOSIN, ISOFORM A"/>
    <property type="match status" value="1"/>
</dbReference>
<dbReference type="Proteomes" id="UP001195483">
    <property type="component" value="Unassembled WGS sequence"/>
</dbReference>
<feature type="region of interest" description="Disordered" evidence="2">
    <location>
        <begin position="663"/>
        <end position="711"/>
    </location>
</feature>
<proteinExistence type="predicted"/>
<dbReference type="InterPro" id="IPR004154">
    <property type="entry name" value="Anticodon-bd"/>
</dbReference>
<feature type="region of interest" description="Disordered" evidence="2">
    <location>
        <begin position="179"/>
        <end position="290"/>
    </location>
</feature>
<feature type="compositionally biased region" description="Basic and acidic residues" evidence="2">
    <location>
        <begin position="82"/>
        <end position="101"/>
    </location>
</feature>
<name>A0AAE0SU22_9BIVA</name>
<dbReference type="PROSITE" id="PS50102">
    <property type="entry name" value="RRM"/>
    <property type="match status" value="1"/>
</dbReference>
<sequence>MRMGDPVVVSSGSSSSSRSGSSSPQRERYDRFGRIIQPRGHSRSKSRSRSIPDRRHQSPSRSRSRSYRRFRSRHSRRSRSCSSEREKRGQSREHLSNKTNIDDPRFLNARVFIGALPVDKVTKEELEQKFGQYGKVLGVSIHDRGFGFIQFDKEEEARKAVENEKGSLYKGNVLDVKMAAEGRRSNRDQTRAGGRSKSPFNRDRGYPASTGSGGPPARDGLASQLPARERSPLRGADPYDDRYRDPYRDRALPPPRAANEQGHDLPSAHLPPPDPRRDDPYYADPYRRPLPVDDLYYDRYRDDPYRYRREPYGDPYRERDPYFRDYYDLPPPPPRKPSPPDCMIIIMNAKLRKYAEIVDERLRVQMLVDIVVIPEDRTVPQMIEEASFKKCLFAIIVNSQNEAHRSITLNIIHGTPQEHRNMPLEDAISLILRSHDQYLQAAREKTATQALPTPRPQAPAVPSTPFIPPGAETSYLLNLLADNRQLTIEELDKVIIYLKERKEKLMEVEGRRPPLPMNNEGQMSYEGGDQQPSQAYLQQQQQELQAKILSILNGSGTSNSPAAGTGGGNMPNTSQVGLSSMGHSSARGGAPISHAAQQGSGGSSMINLDHPNVQKALDNLIQSGPNLLRSIASNTSVQSPPTVANSMMVNRGGMTNTTGGMYSGQQPQQPLMHQQQQGYAGQPRQPPGLSMGQQGMQSRSMMAPQARTRHM</sequence>
<feature type="compositionally biased region" description="Polar residues" evidence="2">
    <location>
        <begin position="553"/>
        <end position="562"/>
    </location>
</feature>
<feature type="region of interest" description="Disordered" evidence="2">
    <location>
        <begin position="553"/>
        <end position="604"/>
    </location>
</feature>
<feature type="region of interest" description="Disordered" evidence="2">
    <location>
        <begin position="508"/>
        <end position="536"/>
    </location>
</feature>
<dbReference type="InterPro" id="IPR000504">
    <property type="entry name" value="RRM_dom"/>
</dbReference>
<dbReference type="Gene3D" id="3.30.70.330">
    <property type="match status" value="1"/>
</dbReference>
<dbReference type="Pfam" id="PF00076">
    <property type="entry name" value="RRM_1"/>
    <property type="match status" value="1"/>
</dbReference>
<dbReference type="InterPro" id="IPR012677">
    <property type="entry name" value="Nucleotide-bd_a/b_plait_sf"/>
</dbReference>
<comment type="caution">
    <text evidence="4">The sequence shown here is derived from an EMBL/GenBank/DDBJ whole genome shotgun (WGS) entry which is preliminary data.</text>
</comment>
<feature type="compositionally biased region" description="Low complexity" evidence="2">
    <location>
        <begin position="10"/>
        <end position="23"/>
    </location>
</feature>
<feature type="compositionally biased region" description="Polar residues" evidence="2">
    <location>
        <begin position="570"/>
        <end position="583"/>
    </location>
</feature>
<dbReference type="SUPFAM" id="SSF54928">
    <property type="entry name" value="RNA-binding domain, RBD"/>
    <property type="match status" value="1"/>
</dbReference>
<dbReference type="AlphaFoldDB" id="A0AAE0SU22"/>
<keyword evidence="1" id="KW-0694">RNA-binding</keyword>
<dbReference type="InterPro" id="IPR035979">
    <property type="entry name" value="RBD_domain_sf"/>
</dbReference>
<dbReference type="Gene3D" id="3.40.50.800">
    <property type="entry name" value="Anticodon-binding domain"/>
    <property type="match status" value="1"/>
</dbReference>
<feature type="region of interest" description="Disordered" evidence="2">
    <location>
        <begin position="1"/>
        <end position="101"/>
    </location>
</feature>
<feature type="compositionally biased region" description="Basic and acidic residues" evidence="2">
    <location>
        <begin position="179"/>
        <end position="190"/>
    </location>
</feature>
<feature type="domain" description="RRM" evidence="3">
    <location>
        <begin position="109"/>
        <end position="181"/>
    </location>
</feature>